<comment type="similarity">
    <text evidence="3">Belongs to the MADD family.</text>
</comment>
<keyword evidence="8" id="KW-0053">Apoptosis</keyword>
<feature type="compositionally biased region" description="Basic and acidic residues" evidence="10">
    <location>
        <begin position="1081"/>
        <end position="1101"/>
    </location>
</feature>
<feature type="compositionally biased region" description="Low complexity" evidence="10">
    <location>
        <begin position="761"/>
        <end position="778"/>
    </location>
</feature>
<keyword evidence="13" id="KW-1185">Reference proteome</keyword>
<feature type="region of interest" description="Disordered" evidence="10">
    <location>
        <begin position="1337"/>
        <end position="1357"/>
    </location>
</feature>
<keyword evidence="6" id="KW-0963">Cytoplasm</keyword>
<protein>
    <recommendedName>
        <fullName evidence="4">MAP kinase-activating death domain protein</fullName>
    </recommendedName>
</protein>
<dbReference type="FunFam" id="3.40.50.11500:FF:000002">
    <property type="entry name" value="MAP kinase-activating death domain protein-like Protein"/>
    <property type="match status" value="1"/>
</dbReference>
<dbReference type="Gene3D" id="3.40.50.11500">
    <property type="match status" value="1"/>
</dbReference>
<evidence type="ECO:0000259" key="11">
    <source>
        <dbReference type="PROSITE" id="PS50211"/>
    </source>
</evidence>
<evidence type="ECO:0000256" key="5">
    <source>
        <dbReference type="ARBA" id="ARBA00022475"/>
    </source>
</evidence>
<dbReference type="InterPro" id="IPR005113">
    <property type="entry name" value="uDENN_dom"/>
</dbReference>
<feature type="region of interest" description="Disordered" evidence="10">
    <location>
        <begin position="471"/>
        <end position="519"/>
    </location>
</feature>
<dbReference type="Gene3D" id="3.30.450.200">
    <property type="match status" value="1"/>
</dbReference>
<dbReference type="InterPro" id="IPR057469">
    <property type="entry name" value="PH_MADD"/>
</dbReference>
<dbReference type="InterPro" id="IPR001194">
    <property type="entry name" value="cDENN_dom"/>
</dbReference>
<evidence type="ECO:0000256" key="3">
    <source>
        <dbReference type="ARBA" id="ARBA00005978"/>
    </source>
</evidence>
<evidence type="ECO:0000256" key="6">
    <source>
        <dbReference type="ARBA" id="ARBA00022490"/>
    </source>
</evidence>
<reference evidence="12" key="1">
    <citation type="submission" date="2022-01" db="EMBL/GenBank/DDBJ databases">
        <authorList>
            <person name="King R."/>
        </authorList>
    </citation>
    <scope>NUCLEOTIDE SEQUENCE</scope>
</reference>
<feature type="region of interest" description="Disordered" evidence="10">
    <location>
        <begin position="1081"/>
        <end position="1110"/>
    </location>
</feature>
<dbReference type="GO" id="GO:0005829">
    <property type="term" value="C:cytosol"/>
    <property type="evidence" value="ECO:0007669"/>
    <property type="project" value="TreeGrafter"/>
</dbReference>
<proteinExistence type="inferred from homology"/>
<evidence type="ECO:0000256" key="4">
    <source>
        <dbReference type="ARBA" id="ARBA00017868"/>
    </source>
</evidence>
<evidence type="ECO:0000313" key="13">
    <source>
        <dbReference type="Proteomes" id="UP001153636"/>
    </source>
</evidence>
<dbReference type="InterPro" id="IPR037516">
    <property type="entry name" value="Tripartite_DENN"/>
</dbReference>
<accession>A0A9P0GEM7</accession>
<dbReference type="Proteomes" id="UP001153636">
    <property type="component" value="Chromosome 5"/>
</dbReference>
<evidence type="ECO:0000256" key="1">
    <source>
        <dbReference type="ARBA" id="ARBA00004236"/>
    </source>
</evidence>
<comment type="subcellular location">
    <subcellularLocation>
        <location evidence="1">Cell membrane</location>
    </subcellularLocation>
    <subcellularLocation>
        <location evidence="2">Cytoplasm</location>
    </subcellularLocation>
</comment>
<evidence type="ECO:0000256" key="7">
    <source>
        <dbReference type="ARBA" id="ARBA00022658"/>
    </source>
</evidence>
<gene>
    <name evidence="12" type="ORF">PSYICH_LOCUS11720</name>
</gene>
<evidence type="ECO:0000256" key="8">
    <source>
        <dbReference type="ARBA" id="ARBA00022703"/>
    </source>
</evidence>
<dbReference type="InterPro" id="IPR056574">
    <property type="entry name" value="Death_MADD"/>
</dbReference>
<dbReference type="SMART" id="SM00801">
    <property type="entry name" value="dDENN"/>
    <property type="match status" value="1"/>
</dbReference>
<feature type="domain" description="UDENN" evidence="11">
    <location>
        <begin position="21"/>
        <end position="627"/>
    </location>
</feature>
<dbReference type="Pfam" id="PF23629">
    <property type="entry name" value="Death_MADD"/>
    <property type="match status" value="1"/>
</dbReference>
<dbReference type="GO" id="GO:0042981">
    <property type="term" value="P:regulation of apoptotic process"/>
    <property type="evidence" value="ECO:0007669"/>
    <property type="project" value="TreeGrafter"/>
</dbReference>
<feature type="compositionally biased region" description="Low complexity" evidence="10">
    <location>
        <begin position="1270"/>
        <end position="1295"/>
    </location>
</feature>
<evidence type="ECO:0000256" key="9">
    <source>
        <dbReference type="ARBA" id="ARBA00023136"/>
    </source>
</evidence>
<dbReference type="Pfam" id="PF25328">
    <property type="entry name" value="PH_MADD"/>
    <property type="match status" value="1"/>
</dbReference>
<feature type="region of interest" description="Disordered" evidence="10">
    <location>
        <begin position="712"/>
        <end position="904"/>
    </location>
</feature>
<sequence>MSLDAEKQFLCPRLIDYLTIVGARYSNNSSKQNTSPHIQIPELLRRYPLQDHKDFPMPLDMVYFCQPEGCSSVGPRRTALREASSFVFTLTDKDCGKTRYGICVNFYRPTERTPTNLTVGKGRANTNLRRDSWRKSMEKSSDSAFSSDYRSSNIGPSDSEKDCPSRRDSESTTANLPRLGVIPANDSESGGSHSPSPRASRRRQRLRNLSLTSLCILSHHPFFSMFRECLFILKKLIDACNESSNPRRVGGSKQLFRDNVWSVLTGHATDTTSSIVIHDVKEIETWILKLLSSPVPIPGKTKVEIEVLSPSVYDPLVFALPSHTRFSLVDFPLHLPLELLGVETCLKVLTIILLENKIVFQSRDYNALSMSVMAFVTMLYPLEYMFPVIPLLPTCMNCAEQLLLAPTPYVIGLPASFLMYKKNFKLPDDVWLVDLDSNKLISPSEIPPLPEPEGTILKNHLKQAITNLASPSTATQQLQPSRRESLASPNSLSIPKGKSEESTPALSPVTPNVQPRLSLTPQVPYIPPMRPPSPSSGFNPFIYGNDIDSVDVATRVAMVRFFNSQNLLANFSEHSRTLRLYPRPVVAFQINSFLRSRPRASHFLNRFARTQAVEFLAEWSLTPTNVAFQRVQTGVLDPALIGDKPKWYWHTLEPIKFVVWDDGSSLNGALRSMQTVEHQPTDESGSDSDEGESTSSSYSSLSDFVSEMVSSDLSPGYNSLHEQRKANAQHMSFSSSVDVETVYNPPSELRYPDGNTPIVRSDSPQSTSSSESDLSSPDFNRDSELEFGNKTKSEQAVFKTDRDETGSYENESDSNSTTTPKTVVSTNNVKPGSPTSETDKSSNSRKGRRSITPVPPIAPMLQKQPSVGNVLARTSSFSSSGNSSPVPPLSAGSGFTRQSSQGSLFEQFTSQAKELVRETTRQSSQDGLLAQMDKFKIQAKEKITEAEESSLFAPFDKLTSQAKKAAGEATKSVQVAGKSAIEASKTATAMSKTTLDDLTYVGKSTLGDLTKSAKEVVTKKGLLRADSFSKQQEMSSNSTAIVASSNVLTGASRDFFSNISSDINGLADSTTNMFSNLFGSKKEHPKAVEGSDQRGKAKESTKSMFGPFNRGPKGLAEKSPLIKHMPRRQDDIQWKQAADKNATNSENQAFLKDVVTSVLEGEGVGWLKLNRLKKLMEDESYRNFVLSKINKTLDKRIGPDDHIDDVCIPKPVWKGMLKVLLAIVHGMEVTFSNYGLGGMASAFQLFEIAHTHYWSKDINEHAGPDMTQASSPRSPSSPRYSLQSSDWDSSRKSSQADPPEVRLIQEAEPEKEQSTTDIFKDMITQKKNMLLSKLSSFDSDGESTVHGSGGTLSPSAGSITMGPACSLNRGGNQSSFRSTVSDTEVETLQFPKLPKQRTSSVWSSKSSLSTGFRYHGGNIINTVTSPSPDGIRNYLFEGLIGKDRSPLFDQMQFWEDAFLDAVSQERDMIGMDQGPREMMERYKSLSDTERKRLEHEEDKLLATQLFNLTAILVMLNCNKEELKRKIRRLLGKSHIGLVYSQEVNQLLDQIQHLNGNDIDLKPLGSRLLHRQSFTVHQGVDCAGDLRFMEVRDDGLVLRSVTGVIVERWWFERLVNMTYSPKNKVLCLWRRNGQQTQLHKYYTKKCKQLYYCIKEAMERGGVAGTAPELGGEFPVQDMSTGEGGLLQVCMEGVGLLFANSKDFEFFVRIVHIRKCFTQKSNIFVLEEFNPKTRQVIQRKYKSPMADQICYSVLCVFSYVAAGSDKPKAKKSIDVTHLHLTSTVKTASPAEEQAPAALTVPPSSSPEPGSVTPVGGPPKYPPPALPPGVAPPAPPPGTRTLQSQLSLPSSKPPPVPSRNIPSRQMTIASQPPQPPPRPK</sequence>
<feature type="compositionally biased region" description="Pro residues" evidence="10">
    <location>
        <begin position="1813"/>
        <end position="1835"/>
    </location>
</feature>
<dbReference type="SMART" id="SM00799">
    <property type="entry name" value="DENN"/>
    <property type="match status" value="1"/>
</dbReference>
<name>A0A9P0GEM7_9CUCU</name>
<dbReference type="PANTHER" id="PTHR13008:SF7">
    <property type="entry name" value="MAP KINASE-ACTIVATING DEATH DOMAIN PROTEIN"/>
    <property type="match status" value="1"/>
</dbReference>
<dbReference type="GO" id="GO:0005085">
    <property type="term" value="F:guanyl-nucleotide exchange factor activity"/>
    <property type="evidence" value="ECO:0007669"/>
    <property type="project" value="UniProtKB-KW"/>
</dbReference>
<feature type="compositionally biased region" description="Polar residues" evidence="10">
    <location>
        <begin position="471"/>
        <end position="480"/>
    </location>
</feature>
<feature type="compositionally biased region" description="Low complexity" evidence="10">
    <location>
        <begin position="875"/>
        <end position="884"/>
    </location>
</feature>
<feature type="compositionally biased region" description="Polar residues" evidence="10">
    <location>
        <begin position="502"/>
        <end position="519"/>
    </location>
</feature>
<keyword evidence="7" id="KW-0344">Guanine-nucleotide releasing factor</keyword>
<feature type="compositionally biased region" description="Low complexity" evidence="10">
    <location>
        <begin position="1797"/>
        <end position="1812"/>
    </location>
</feature>
<dbReference type="InterPro" id="IPR043153">
    <property type="entry name" value="DENN_C"/>
</dbReference>
<feature type="compositionally biased region" description="Polar residues" evidence="10">
    <location>
        <begin position="729"/>
        <end position="738"/>
    </location>
</feature>
<dbReference type="GO" id="GO:0006915">
    <property type="term" value="P:apoptotic process"/>
    <property type="evidence" value="ECO:0007669"/>
    <property type="project" value="UniProtKB-KW"/>
</dbReference>
<dbReference type="InterPro" id="IPR039980">
    <property type="entry name" value="MADD"/>
</dbReference>
<feature type="compositionally biased region" description="Basic and acidic residues" evidence="10">
    <location>
        <begin position="779"/>
        <end position="805"/>
    </location>
</feature>
<organism evidence="12 13">
    <name type="scientific">Psylliodes chrysocephalus</name>
    <dbReference type="NCBI Taxonomy" id="3402493"/>
    <lineage>
        <taxon>Eukaryota</taxon>
        <taxon>Metazoa</taxon>
        <taxon>Ecdysozoa</taxon>
        <taxon>Arthropoda</taxon>
        <taxon>Hexapoda</taxon>
        <taxon>Insecta</taxon>
        <taxon>Pterygota</taxon>
        <taxon>Neoptera</taxon>
        <taxon>Endopterygota</taxon>
        <taxon>Coleoptera</taxon>
        <taxon>Polyphaga</taxon>
        <taxon>Cucujiformia</taxon>
        <taxon>Chrysomeloidea</taxon>
        <taxon>Chrysomelidae</taxon>
        <taxon>Galerucinae</taxon>
        <taxon>Alticini</taxon>
        <taxon>Psylliodes</taxon>
    </lineage>
</organism>
<feature type="compositionally biased region" description="Basic and acidic residues" evidence="10">
    <location>
        <begin position="1299"/>
        <end position="1317"/>
    </location>
</feature>
<feature type="compositionally biased region" description="Polar residues" evidence="10">
    <location>
        <begin position="1857"/>
        <end position="1867"/>
    </location>
</feature>
<evidence type="ECO:0000256" key="2">
    <source>
        <dbReference type="ARBA" id="ARBA00004496"/>
    </source>
</evidence>
<dbReference type="Pfam" id="PF03456">
    <property type="entry name" value="uDENN"/>
    <property type="match status" value="1"/>
</dbReference>
<keyword evidence="9" id="KW-0472">Membrane</keyword>
<keyword evidence="5" id="KW-1003">Cell membrane</keyword>
<feature type="region of interest" description="Disordered" evidence="10">
    <location>
        <begin position="114"/>
        <end position="203"/>
    </location>
</feature>
<dbReference type="GO" id="GO:0005886">
    <property type="term" value="C:plasma membrane"/>
    <property type="evidence" value="ECO:0007669"/>
    <property type="project" value="UniProtKB-SubCell"/>
</dbReference>
<dbReference type="PROSITE" id="PS50211">
    <property type="entry name" value="DENN"/>
    <property type="match status" value="1"/>
</dbReference>
<dbReference type="GO" id="GO:0032483">
    <property type="term" value="P:regulation of Rab protein signal transduction"/>
    <property type="evidence" value="ECO:0007669"/>
    <property type="project" value="TreeGrafter"/>
</dbReference>
<dbReference type="Pfam" id="PF02141">
    <property type="entry name" value="DENN"/>
    <property type="match status" value="1"/>
</dbReference>
<feature type="compositionally biased region" description="Polar residues" evidence="10">
    <location>
        <begin position="807"/>
        <end position="836"/>
    </location>
</feature>
<feature type="region of interest" description="Disordered" evidence="10">
    <location>
        <begin position="1259"/>
        <end position="1317"/>
    </location>
</feature>
<evidence type="ECO:0000256" key="10">
    <source>
        <dbReference type="SAM" id="MobiDB-lite"/>
    </source>
</evidence>
<evidence type="ECO:0000313" key="12">
    <source>
        <dbReference type="EMBL" id="CAH1110658.1"/>
    </source>
</evidence>
<dbReference type="EMBL" id="OV651817">
    <property type="protein sequence ID" value="CAH1110658.1"/>
    <property type="molecule type" value="Genomic_DNA"/>
</dbReference>
<feature type="compositionally biased region" description="Low complexity" evidence="10">
    <location>
        <begin position="142"/>
        <end position="152"/>
    </location>
</feature>
<feature type="compositionally biased region" description="Basic and acidic residues" evidence="10">
    <location>
        <begin position="128"/>
        <end position="141"/>
    </location>
</feature>
<feature type="compositionally biased region" description="Polar residues" evidence="10">
    <location>
        <begin position="893"/>
        <end position="904"/>
    </location>
</feature>
<dbReference type="SMART" id="SM00800">
    <property type="entry name" value="uDENN"/>
    <property type="match status" value="1"/>
</dbReference>
<dbReference type="OrthoDB" id="6282239at2759"/>
<feature type="region of interest" description="Disordered" evidence="10">
    <location>
        <begin position="674"/>
        <end position="699"/>
    </location>
</feature>
<dbReference type="PANTHER" id="PTHR13008">
    <property type="entry name" value="MAP-KINASE ACTIVATING DEATH DOMAIN PROTEIN MADD /DENN/AEX-3 C.ELEGANS"/>
    <property type="match status" value="1"/>
</dbReference>
<dbReference type="InterPro" id="IPR005112">
    <property type="entry name" value="dDENN_dom"/>
</dbReference>
<feature type="compositionally biased region" description="Basic and acidic residues" evidence="10">
    <location>
        <begin position="158"/>
        <end position="170"/>
    </location>
</feature>
<feature type="region of interest" description="Disordered" evidence="10">
    <location>
        <begin position="1782"/>
        <end position="1877"/>
    </location>
</feature>